<sequence>DFRRELRSAALKDSPLKDRLYEIMGTCEPVPDELLVQVASERLLKGDCLKSGWIMYHFPDTKKQAQLLVKALEGFQVNRWLS</sequence>
<evidence type="ECO:0000313" key="2">
    <source>
        <dbReference type="EMBL" id="GBM45185.1"/>
    </source>
</evidence>
<evidence type="ECO:0000313" key="1">
    <source>
        <dbReference type="EMBL" id="GBM45142.1"/>
    </source>
</evidence>
<accession>A0A4Y2FXN2</accession>
<dbReference type="OrthoDB" id="522106at2759"/>
<dbReference type="Proteomes" id="UP000499080">
    <property type="component" value="Unassembled WGS sequence"/>
</dbReference>
<evidence type="ECO:0000313" key="3">
    <source>
        <dbReference type="Proteomes" id="UP000499080"/>
    </source>
</evidence>
<dbReference type="Pfam" id="PF00406">
    <property type="entry name" value="ADK"/>
    <property type="match status" value="1"/>
</dbReference>
<feature type="non-terminal residue" evidence="2">
    <location>
        <position position="1"/>
    </location>
</feature>
<dbReference type="EMBL" id="BGPR01097331">
    <property type="protein sequence ID" value="GBM45142.1"/>
    <property type="molecule type" value="Genomic_DNA"/>
</dbReference>
<dbReference type="Gene3D" id="3.40.50.300">
    <property type="entry name" value="P-loop containing nucleotide triphosphate hydrolases"/>
    <property type="match status" value="1"/>
</dbReference>
<dbReference type="InterPro" id="IPR027417">
    <property type="entry name" value="P-loop_NTPase"/>
</dbReference>
<name>A0A4Y2FXN2_ARAVE</name>
<protein>
    <submittedName>
        <fullName evidence="2">Uncharacterized protein</fullName>
    </submittedName>
</protein>
<gene>
    <name evidence="1" type="ORF">AVEN_113699_1</name>
    <name evidence="2" type="ORF">AVEN_221876_1</name>
</gene>
<keyword evidence="3" id="KW-1185">Reference proteome</keyword>
<proteinExistence type="predicted"/>
<reference evidence="2 3" key="1">
    <citation type="journal article" date="2019" name="Sci. Rep.">
        <title>Orb-weaving spider Araneus ventricosus genome elucidates the spidroin gene catalogue.</title>
        <authorList>
            <person name="Kono N."/>
            <person name="Nakamura H."/>
            <person name="Ohtoshi R."/>
            <person name="Moran D.A.P."/>
            <person name="Shinohara A."/>
            <person name="Yoshida Y."/>
            <person name="Fujiwara M."/>
            <person name="Mori M."/>
            <person name="Tomita M."/>
            <person name="Arakawa K."/>
        </authorList>
    </citation>
    <scope>NUCLEOTIDE SEQUENCE [LARGE SCALE GENOMIC DNA]</scope>
</reference>
<organism evidence="2 3">
    <name type="scientific">Araneus ventricosus</name>
    <name type="common">Orbweaver spider</name>
    <name type="synonym">Epeira ventricosa</name>
    <dbReference type="NCBI Taxonomy" id="182803"/>
    <lineage>
        <taxon>Eukaryota</taxon>
        <taxon>Metazoa</taxon>
        <taxon>Ecdysozoa</taxon>
        <taxon>Arthropoda</taxon>
        <taxon>Chelicerata</taxon>
        <taxon>Arachnida</taxon>
        <taxon>Araneae</taxon>
        <taxon>Araneomorphae</taxon>
        <taxon>Entelegynae</taxon>
        <taxon>Araneoidea</taxon>
        <taxon>Araneidae</taxon>
        <taxon>Araneus</taxon>
    </lineage>
</organism>
<dbReference type="EMBL" id="BGPR01097341">
    <property type="protein sequence ID" value="GBM45185.1"/>
    <property type="molecule type" value="Genomic_DNA"/>
</dbReference>
<dbReference type="AlphaFoldDB" id="A0A4Y2FXN2"/>
<comment type="caution">
    <text evidence="2">The sequence shown here is derived from an EMBL/GenBank/DDBJ whole genome shotgun (WGS) entry which is preliminary data.</text>
</comment>